<reference evidence="3 5" key="1">
    <citation type="journal article" date="2010" name="Stand. Genomic Sci.">
        <title>Complete genome sequence of Meiothermus ruber type strain (21).</title>
        <authorList>
            <person name="Tindall B.J."/>
            <person name="Sikorski J."/>
            <person name="Lucas S."/>
            <person name="Goltsman E."/>
            <person name="Copeland A."/>
            <person name="Glavina Del Rio T."/>
            <person name="Nolan M."/>
            <person name="Tice H."/>
            <person name="Cheng J.F."/>
            <person name="Han C."/>
            <person name="Pitluck S."/>
            <person name="Liolios K."/>
            <person name="Ivanova N."/>
            <person name="Mavromatis K."/>
            <person name="Ovchinnikova G."/>
            <person name="Pati A."/>
            <person name="Fahnrich R."/>
            <person name="Goodwin L."/>
            <person name="Chen A."/>
            <person name="Palaniappan K."/>
            <person name="Land M."/>
            <person name="Hauser L."/>
            <person name="Chang Y.J."/>
            <person name="Jeffries C.D."/>
            <person name="Rohde M."/>
            <person name="Goker M."/>
            <person name="Woyke T."/>
            <person name="Bristow J."/>
            <person name="Eisen J.A."/>
            <person name="Markowitz V."/>
            <person name="Hugenholtz P."/>
            <person name="Kyrpides N.C."/>
            <person name="Klenk H.P."/>
            <person name="Lapidus A."/>
        </authorList>
    </citation>
    <scope>NUCLEOTIDE SEQUENCE [LARGE SCALE GENOMIC DNA]</scope>
    <source>
        <strain evidence="5">ATCC 35948 / DSM 1279 / VKM B-1258 / 21</strain>
        <strain evidence="3">DSM 1279</strain>
    </source>
</reference>
<dbReference type="PATRIC" id="fig|504728.9.peg.1575"/>
<evidence type="ECO:0000259" key="2">
    <source>
        <dbReference type="Pfam" id="PF02517"/>
    </source>
</evidence>
<keyword evidence="5" id="KW-1185">Reference proteome</keyword>
<feature type="transmembrane region" description="Helical" evidence="1">
    <location>
        <begin position="104"/>
        <end position="120"/>
    </location>
</feature>
<evidence type="ECO:0000256" key="1">
    <source>
        <dbReference type="SAM" id="Phobius"/>
    </source>
</evidence>
<dbReference type="KEGG" id="mrb:Mrub_2975"/>
<evidence type="ECO:0000313" key="4">
    <source>
        <dbReference type="EMBL" id="AGK04825.1"/>
    </source>
</evidence>
<dbReference type="Proteomes" id="UP000006655">
    <property type="component" value="Chromosome"/>
</dbReference>
<proteinExistence type="predicted"/>
<dbReference type="Proteomes" id="UP000013026">
    <property type="component" value="Chromosome"/>
</dbReference>
<organism evidence="4 6">
    <name type="scientific">Meiothermus ruber (strain ATCC 35948 / DSM 1279 / VKM B-1258 / 21)</name>
    <name type="common">Thermus ruber</name>
    <dbReference type="NCBI Taxonomy" id="504728"/>
    <lineage>
        <taxon>Bacteria</taxon>
        <taxon>Thermotogati</taxon>
        <taxon>Deinococcota</taxon>
        <taxon>Deinococci</taxon>
        <taxon>Thermales</taxon>
        <taxon>Thermaceae</taxon>
        <taxon>Meiothermus</taxon>
    </lineage>
</organism>
<dbReference type="RefSeq" id="WP_013015217.1">
    <property type="nucleotide sequence ID" value="NC_013946.1"/>
</dbReference>
<gene>
    <name evidence="3" type="ordered locus">Mrub_2975</name>
    <name evidence="4" type="ORF">K649_07635</name>
</gene>
<name>D3PQ86_MEIRD</name>
<evidence type="ECO:0000313" key="6">
    <source>
        <dbReference type="Proteomes" id="UP000013026"/>
    </source>
</evidence>
<sequence>MTVTSNDLFLAVIVITVVQRLLNRRSLFFHQARPRELALAFLLGLAYTIPHLLTIDFTIPEAEHRRMLEARLEPWPLLRLMIYVPLFEEYFNREIMLKNLTNRMGFPVALAISSLFFGLMHVLKGWPGFLFALLFGVLAGLLYRKYGYFAAAAAHSGANLGGTLFPYLVVLLR</sequence>
<dbReference type="EMBL" id="CP005385">
    <property type="protein sequence ID" value="AGK04825.1"/>
    <property type="molecule type" value="Genomic_DNA"/>
</dbReference>
<dbReference type="Pfam" id="PF02517">
    <property type="entry name" value="Rce1-like"/>
    <property type="match status" value="1"/>
</dbReference>
<feature type="transmembrane region" description="Helical" evidence="1">
    <location>
        <begin position="148"/>
        <end position="170"/>
    </location>
</feature>
<keyword evidence="1" id="KW-0812">Transmembrane</keyword>
<reference evidence="4 6" key="3">
    <citation type="submission" date="2013-04" db="EMBL/GenBank/DDBJ databases">
        <authorList>
            <person name="Chin J."/>
            <person name="Alexander D.H."/>
            <person name="Marks P."/>
            <person name="Korlach J."/>
            <person name="Clum A."/>
            <person name="Copeland A."/>
        </authorList>
    </citation>
    <scope>NUCLEOTIDE SEQUENCE [LARGE SCALE GENOMIC DNA]</scope>
    <source>
        <strain evidence="6">ATCC 35948 / DSM 1279 / VKM B-1258 / 21</strain>
        <strain evidence="4">DSM 1279</strain>
    </source>
</reference>
<evidence type="ECO:0000313" key="5">
    <source>
        <dbReference type="Proteomes" id="UP000006655"/>
    </source>
</evidence>
<feature type="transmembrane region" description="Helical" evidence="1">
    <location>
        <begin position="35"/>
        <end position="55"/>
    </location>
</feature>
<keyword evidence="1" id="KW-1133">Transmembrane helix</keyword>
<dbReference type="EMBL" id="CP001743">
    <property type="protein sequence ID" value="ADD29719.1"/>
    <property type="molecule type" value="Genomic_DNA"/>
</dbReference>
<accession>D3PQ86</accession>
<reference evidence="4" key="2">
    <citation type="submission" date="2013-04" db="EMBL/GenBank/DDBJ databases">
        <title>Non-Hybrid, Finished Microbial Genome Assemblies from Long-Read SMRT Sequencing Data.</title>
        <authorList>
            <person name="Klammer A."/>
            <person name="Drake J."/>
            <person name="Heiner C."/>
            <person name="Clum A."/>
            <person name="Copeland A."/>
            <person name="Huddleston J."/>
            <person name="Eichler E."/>
            <person name="Turner S.W."/>
        </authorList>
    </citation>
    <scope>NUCLEOTIDE SEQUENCE</scope>
    <source>
        <strain evidence="4">DSM 1279</strain>
    </source>
</reference>
<dbReference type="GO" id="GO:0004175">
    <property type="term" value="F:endopeptidase activity"/>
    <property type="evidence" value="ECO:0007669"/>
    <property type="project" value="UniProtKB-ARBA"/>
</dbReference>
<dbReference type="InterPro" id="IPR003675">
    <property type="entry name" value="Rce1/LyrA-like_dom"/>
</dbReference>
<evidence type="ECO:0000313" key="3">
    <source>
        <dbReference type="EMBL" id="ADD29719.1"/>
    </source>
</evidence>
<protein>
    <submittedName>
        <fullName evidence="4">Abortive infection protein</fullName>
    </submittedName>
</protein>
<dbReference type="GO" id="GO:0080120">
    <property type="term" value="P:CAAX-box protein maturation"/>
    <property type="evidence" value="ECO:0007669"/>
    <property type="project" value="UniProtKB-ARBA"/>
</dbReference>
<keyword evidence="1" id="KW-0472">Membrane</keyword>
<dbReference type="AlphaFoldDB" id="D3PQ86"/>
<dbReference type="KEGG" id="mre:K649_07635"/>
<feature type="transmembrane region" description="Helical" evidence="1">
    <location>
        <begin position="126"/>
        <end position="143"/>
    </location>
</feature>
<feature type="domain" description="CAAX prenyl protease 2/Lysostaphin resistance protein A-like" evidence="2">
    <location>
        <begin position="74"/>
        <end position="160"/>
    </location>
</feature>